<keyword evidence="13" id="KW-0732">Signal</keyword>
<organism evidence="15 16">
    <name type="scientific">Cladobotryum mycophilum</name>
    <dbReference type="NCBI Taxonomy" id="491253"/>
    <lineage>
        <taxon>Eukaryota</taxon>
        <taxon>Fungi</taxon>
        <taxon>Dikarya</taxon>
        <taxon>Ascomycota</taxon>
        <taxon>Pezizomycotina</taxon>
        <taxon>Sordariomycetes</taxon>
        <taxon>Hypocreomycetidae</taxon>
        <taxon>Hypocreales</taxon>
        <taxon>Hypocreaceae</taxon>
        <taxon>Cladobotryum</taxon>
    </lineage>
</organism>
<reference evidence="15 16" key="1">
    <citation type="submission" date="2024-01" db="EMBL/GenBank/DDBJ databases">
        <title>Complete genome of Cladobotryum mycophilum ATHUM6906.</title>
        <authorList>
            <person name="Christinaki A.C."/>
            <person name="Myridakis A.I."/>
            <person name="Kouvelis V.N."/>
        </authorList>
    </citation>
    <scope>NUCLEOTIDE SEQUENCE [LARGE SCALE GENOMIC DNA]</scope>
    <source>
        <strain evidence="15 16">ATHUM6906</strain>
    </source>
</reference>
<dbReference type="InterPro" id="IPR001223">
    <property type="entry name" value="Glyco_hydro18_cat"/>
</dbReference>
<dbReference type="Proteomes" id="UP001338125">
    <property type="component" value="Unassembled WGS sequence"/>
</dbReference>
<evidence type="ECO:0000256" key="6">
    <source>
        <dbReference type="ARBA" id="ARBA00022801"/>
    </source>
</evidence>
<comment type="similarity">
    <text evidence="3">Belongs to the glycosyl hydrolase 18 family. Chitinase class V subfamily.</text>
</comment>
<evidence type="ECO:0000256" key="5">
    <source>
        <dbReference type="ARBA" id="ARBA00022525"/>
    </source>
</evidence>
<dbReference type="InterPro" id="IPR050314">
    <property type="entry name" value="Glycosyl_Hydrlase_18"/>
</dbReference>
<evidence type="ECO:0000256" key="4">
    <source>
        <dbReference type="ARBA" id="ARBA00012729"/>
    </source>
</evidence>
<dbReference type="InterPro" id="IPR001579">
    <property type="entry name" value="Glyco_hydro_18_chit_AS"/>
</dbReference>
<keyword evidence="5" id="KW-0964">Secreted</keyword>
<evidence type="ECO:0000256" key="3">
    <source>
        <dbReference type="ARBA" id="ARBA00008682"/>
    </source>
</evidence>
<feature type="signal peptide" evidence="13">
    <location>
        <begin position="1"/>
        <end position="24"/>
    </location>
</feature>
<dbReference type="InterPro" id="IPR011583">
    <property type="entry name" value="Chitinase_II/V-like_cat"/>
</dbReference>
<dbReference type="Gene3D" id="3.10.50.10">
    <property type="match status" value="1"/>
</dbReference>
<accession>A0ABR0SFL3</accession>
<feature type="compositionally biased region" description="Low complexity" evidence="12">
    <location>
        <begin position="478"/>
        <end position="488"/>
    </location>
</feature>
<evidence type="ECO:0000313" key="15">
    <source>
        <dbReference type="EMBL" id="KAK5990933.1"/>
    </source>
</evidence>
<keyword evidence="7" id="KW-0146">Chitin degradation</keyword>
<dbReference type="InterPro" id="IPR029070">
    <property type="entry name" value="Chitinase_insertion_sf"/>
</dbReference>
<evidence type="ECO:0000256" key="11">
    <source>
        <dbReference type="RuleBase" id="RU000489"/>
    </source>
</evidence>
<evidence type="ECO:0000256" key="1">
    <source>
        <dbReference type="ARBA" id="ARBA00000822"/>
    </source>
</evidence>
<comment type="caution">
    <text evidence="15">The sequence shown here is derived from an EMBL/GenBank/DDBJ whole genome shotgun (WGS) entry which is preliminary data.</text>
</comment>
<dbReference type="PANTHER" id="PTHR11177">
    <property type="entry name" value="CHITINASE"/>
    <property type="match status" value="1"/>
</dbReference>
<evidence type="ECO:0000256" key="7">
    <source>
        <dbReference type="ARBA" id="ARBA00023024"/>
    </source>
</evidence>
<keyword evidence="16" id="KW-1185">Reference proteome</keyword>
<dbReference type="PROSITE" id="PS01095">
    <property type="entry name" value="GH18_1"/>
    <property type="match status" value="1"/>
</dbReference>
<evidence type="ECO:0000259" key="14">
    <source>
        <dbReference type="PROSITE" id="PS51910"/>
    </source>
</evidence>
<dbReference type="SUPFAM" id="SSF54556">
    <property type="entry name" value="Chitinase insertion domain"/>
    <property type="match status" value="1"/>
</dbReference>
<keyword evidence="8" id="KW-0119">Carbohydrate metabolism</keyword>
<dbReference type="EC" id="3.2.1.14" evidence="4"/>
<evidence type="ECO:0000313" key="16">
    <source>
        <dbReference type="Proteomes" id="UP001338125"/>
    </source>
</evidence>
<dbReference type="CDD" id="cd06548">
    <property type="entry name" value="GH18_chitinase"/>
    <property type="match status" value="1"/>
</dbReference>
<evidence type="ECO:0000256" key="10">
    <source>
        <dbReference type="ARBA" id="ARBA00023326"/>
    </source>
</evidence>
<gene>
    <name evidence="15" type="ORF">PT974_09208</name>
</gene>
<name>A0ABR0SFL3_9HYPO</name>
<evidence type="ECO:0000256" key="2">
    <source>
        <dbReference type="ARBA" id="ARBA00004613"/>
    </source>
</evidence>
<dbReference type="PANTHER" id="PTHR11177:SF384">
    <property type="entry name" value="CHITINASE"/>
    <property type="match status" value="1"/>
</dbReference>
<protein>
    <recommendedName>
        <fullName evidence="4">chitinase</fullName>
        <ecNumber evidence="4">3.2.1.14</ecNumber>
    </recommendedName>
</protein>
<dbReference type="SMART" id="SM00636">
    <property type="entry name" value="Glyco_18"/>
    <property type="match status" value="1"/>
</dbReference>
<keyword evidence="10" id="KW-0624">Polysaccharide degradation</keyword>
<evidence type="ECO:0000256" key="9">
    <source>
        <dbReference type="ARBA" id="ARBA00023295"/>
    </source>
</evidence>
<keyword evidence="9 11" id="KW-0326">Glycosidase</keyword>
<dbReference type="Gene3D" id="3.20.20.80">
    <property type="entry name" value="Glycosidases"/>
    <property type="match status" value="1"/>
</dbReference>
<evidence type="ECO:0000256" key="13">
    <source>
        <dbReference type="SAM" id="SignalP"/>
    </source>
</evidence>
<dbReference type="PROSITE" id="PS51910">
    <property type="entry name" value="GH18_2"/>
    <property type="match status" value="1"/>
</dbReference>
<keyword evidence="6 11" id="KW-0378">Hydrolase</keyword>
<sequence>MNVSRKLCWAALALLVIASTVTSAAVSATRASDVHARSTALVDGRFPNGTRFVTSIPPRKKKKKLMRNVLYFPSWDTYRREFKADDIPAKHVTHLLYAFATLKETGEVYPWDLWADVKRRPLNLNESHVKADSNNLYGAAQQFYLVKKKHRHVKTLVSIGGWDVSQSGAFEMAASTKQSRKLFANSAVKLLADWGFDGIDIDWEYPKDEQDAKNFVLLLKACRKALSKYSRLNRQLHHYLLTIAASAGPKYYRIQNLGEMDKYIDQWHLMAYDYAGSWDEETGSQSNVYPDPDNMVSTKFNTDQAIEDYISKGIAPHKIVMGLPLYGRSFLNTEGLGKPYSGVGIGSVEKGIWLYRHLPRPGANVYVNNRTISAHTYDENSKELVTFDNTETTKLKATYLMGKGLGGTVFWEASGDHDDERSLVRTMSESMGKLDRSKNMLKYPVSIYENVRRGMPKSDFNNDDPHSDSDLDAESQSEEAFQAEVPPF</sequence>
<comment type="catalytic activity">
    <reaction evidence="1">
        <text>Random endo-hydrolysis of N-acetyl-beta-D-glucosaminide (1-&gt;4)-beta-linkages in chitin and chitodextrins.</text>
        <dbReference type="EC" id="3.2.1.14"/>
    </reaction>
</comment>
<proteinExistence type="inferred from homology"/>
<comment type="subcellular location">
    <subcellularLocation>
        <location evidence="2">Secreted</location>
    </subcellularLocation>
</comment>
<evidence type="ECO:0000256" key="8">
    <source>
        <dbReference type="ARBA" id="ARBA00023277"/>
    </source>
</evidence>
<evidence type="ECO:0000256" key="12">
    <source>
        <dbReference type="SAM" id="MobiDB-lite"/>
    </source>
</evidence>
<feature type="region of interest" description="Disordered" evidence="12">
    <location>
        <begin position="454"/>
        <end position="488"/>
    </location>
</feature>
<dbReference type="Pfam" id="PF00704">
    <property type="entry name" value="Glyco_hydro_18"/>
    <property type="match status" value="1"/>
</dbReference>
<feature type="chain" id="PRO_5047206776" description="chitinase" evidence="13">
    <location>
        <begin position="25"/>
        <end position="488"/>
    </location>
</feature>
<feature type="domain" description="GH18" evidence="14">
    <location>
        <begin position="66"/>
        <end position="434"/>
    </location>
</feature>
<dbReference type="SUPFAM" id="SSF51445">
    <property type="entry name" value="(Trans)glycosidases"/>
    <property type="match status" value="1"/>
</dbReference>
<dbReference type="EMBL" id="JAVFKD010000014">
    <property type="protein sequence ID" value="KAK5990933.1"/>
    <property type="molecule type" value="Genomic_DNA"/>
</dbReference>
<dbReference type="InterPro" id="IPR017853">
    <property type="entry name" value="GH"/>
</dbReference>